<protein>
    <recommendedName>
        <fullName evidence="3 12">Pyruvate kinase</fullName>
        <ecNumber evidence="3 12">2.7.1.40</ecNumber>
    </recommendedName>
</protein>
<keyword evidence="4 13" id="KW-0808">Transferase</keyword>
<evidence type="ECO:0000256" key="9">
    <source>
        <dbReference type="ARBA" id="ARBA00022842"/>
    </source>
</evidence>
<comment type="catalytic activity">
    <reaction evidence="13">
        <text>pyruvate + ATP = phosphoenolpyruvate + ADP + H(+)</text>
        <dbReference type="Rhea" id="RHEA:18157"/>
        <dbReference type="ChEBI" id="CHEBI:15361"/>
        <dbReference type="ChEBI" id="CHEBI:15378"/>
        <dbReference type="ChEBI" id="CHEBI:30616"/>
        <dbReference type="ChEBI" id="CHEBI:58702"/>
        <dbReference type="ChEBI" id="CHEBI:456216"/>
        <dbReference type="EC" id="2.7.1.40"/>
    </reaction>
</comment>
<dbReference type="InterPro" id="IPR015813">
    <property type="entry name" value="Pyrv/PenolPyrv_kinase-like_dom"/>
</dbReference>
<evidence type="ECO:0000256" key="12">
    <source>
        <dbReference type="NCBIfam" id="TIGR01064"/>
    </source>
</evidence>
<keyword evidence="10 13" id="KW-0324">Glycolysis</keyword>
<dbReference type="Proteomes" id="UP000234329">
    <property type="component" value="Unassembled WGS sequence"/>
</dbReference>
<dbReference type="InterPro" id="IPR040442">
    <property type="entry name" value="Pyrv_kinase-like_dom_sf"/>
</dbReference>
<dbReference type="Gene3D" id="2.40.33.10">
    <property type="entry name" value="PK beta-barrel domain-like"/>
    <property type="match status" value="1"/>
</dbReference>
<dbReference type="NCBIfam" id="NF004491">
    <property type="entry name" value="PRK05826.1"/>
    <property type="match status" value="1"/>
</dbReference>
<evidence type="ECO:0000256" key="7">
    <source>
        <dbReference type="ARBA" id="ARBA00022777"/>
    </source>
</evidence>
<dbReference type="SUPFAM" id="SSF51621">
    <property type="entry name" value="Phosphoenolpyruvate/pyruvate domain"/>
    <property type="match status" value="1"/>
</dbReference>
<dbReference type="GO" id="GO:0000287">
    <property type="term" value="F:magnesium ion binding"/>
    <property type="evidence" value="ECO:0007669"/>
    <property type="project" value="UniProtKB-UniRule"/>
</dbReference>
<comment type="pathway">
    <text evidence="1 13">Carbohydrate degradation; glycolysis; pyruvate from D-glyceraldehyde 3-phosphate: step 5/5.</text>
</comment>
<evidence type="ECO:0000256" key="5">
    <source>
        <dbReference type="ARBA" id="ARBA00022723"/>
    </source>
</evidence>
<feature type="domain" description="Pyruvate kinase C-terminal" evidence="15">
    <location>
        <begin position="359"/>
        <end position="466"/>
    </location>
</feature>
<dbReference type="InterPro" id="IPR001697">
    <property type="entry name" value="Pyr_Knase"/>
</dbReference>
<keyword evidence="6" id="KW-0547">Nucleotide-binding</keyword>
<dbReference type="Gene3D" id="3.20.20.60">
    <property type="entry name" value="Phosphoenolpyruvate-binding domains"/>
    <property type="match status" value="1"/>
</dbReference>
<feature type="domain" description="Pyruvate kinase barrel" evidence="14">
    <location>
        <begin position="7"/>
        <end position="325"/>
    </location>
</feature>
<dbReference type="NCBIfam" id="TIGR01064">
    <property type="entry name" value="pyruv_kin"/>
    <property type="match status" value="1"/>
</dbReference>
<organism evidence="16 17">
    <name type="scientific">Acidithiobacillus marinus</name>
    <dbReference type="NCBI Taxonomy" id="187490"/>
    <lineage>
        <taxon>Bacteria</taxon>
        <taxon>Pseudomonadati</taxon>
        <taxon>Pseudomonadota</taxon>
        <taxon>Acidithiobacillia</taxon>
        <taxon>Acidithiobacillales</taxon>
        <taxon>Acidithiobacillaceae</taxon>
        <taxon>Acidithiobacillus</taxon>
    </lineage>
</organism>
<dbReference type="GO" id="GO:0030955">
    <property type="term" value="F:potassium ion binding"/>
    <property type="evidence" value="ECO:0007669"/>
    <property type="project" value="UniProtKB-UniRule"/>
</dbReference>
<dbReference type="PRINTS" id="PR01050">
    <property type="entry name" value="PYRUVTKNASE"/>
</dbReference>
<accession>A0A2I1DJP7</accession>
<dbReference type="FunFam" id="2.40.33.10:FF:000001">
    <property type="entry name" value="Pyruvate kinase"/>
    <property type="match status" value="1"/>
</dbReference>
<dbReference type="Pfam" id="PF02887">
    <property type="entry name" value="PK_C"/>
    <property type="match status" value="1"/>
</dbReference>
<dbReference type="RefSeq" id="WP_101538432.1">
    <property type="nucleotide sequence ID" value="NZ_MXAV01000043.1"/>
</dbReference>
<dbReference type="Pfam" id="PF00224">
    <property type="entry name" value="PK"/>
    <property type="match status" value="1"/>
</dbReference>
<dbReference type="InParanoid" id="A0A2I1DJP7"/>
<keyword evidence="8" id="KW-0067">ATP-binding</keyword>
<evidence type="ECO:0000256" key="11">
    <source>
        <dbReference type="ARBA" id="ARBA00023317"/>
    </source>
</evidence>
<dbReference type="SUPFAM" id="SSF52935">
    <property type="entry name" value="PK C-terminal domain-like"/>
    <property type="match status" value="1"/>
</dbReference>
<evidence type="ECO:0000259" key="15">
    <source>
        <dbReference type="Pfam" id="PF02887"/>
    </source>
</evidence>
<evidence type="ECO:0000259" key="14">
    <source>
        <dbReference type="Pfam" id="PF00224"/>
    </source>
</evidence>
<evidence type="ECO:0000256" key="10">
    <source>
        <dbReference type="ARBA" id="ARBA00023152"/>
    </source>
</evidence>
<evidence type="ECO:0000256" key="6">
    <source>
        <dbReference type="ARBA" id="ARBA00022741"/>
    </source>
</evidence>
<dbReference type="GO" id="GO:0005524">
    <property type="term" value="F:ATP binding"/>
    <property type="evidence" value="ECO:0007669"/>
    <property type="project" value="UniProtKB-KW"/>
</dbReference>
<sequence length="477" mass="51406">MKSLPRHRSKIVCTIGPASDQSKTLEAMIRAGMNVARLNLAHGSAEEHRARIARIRQAAENTGQRIAILADLPGPKIRIGKLPAPVTLKHGDHVLLAPDAPGTAQAIPLELPPLAKPLVKGDTVFLNDGFLQLRVEKHDAHGLFCQVVVGGVLLSHKGVNLPGVQLDGGAVTPADRQLLAFALEAGVDGLSVSFVETAEDLHAARREALALGYAPFLVAKIERAKAWKEIDAIIAATDAIMVARGDLGVEVPIEEIAVIQKRLIRKARAAGKPVITATQMLESMVHNRRPTRAEVTDVANAILDGTDCLMLSEESAMGDYPEEAVKMLAQIAQVTEKNRTELSPLQATDLHDHASVESSIANSVRHSAEHLHPRFVVTPTETGATAARIARFRLQPWILAMSPHAATCQRLCLYYGVHPIEMASPERGWEYAARRWLVENGVEKGLILLTQGPSKGHPGGTNRLEILHLDTSPTTGA</sequence>
<gene>
    <name evidence="16" type="ORF">B1757_11380</name>
</gene>
<dbReference type="InterPro" id="IPR015793">
    <property type="entry name" value="Pyrv_Knase_brl"/>
</dbReference>
<evidence type="ECO:0000313" key="17">
    <source>
        <dbReference type="Proteomes" id="UP000234329"/>
    </source>
</evidence>
<evidence type="ECO:0000256" key="8">
    <source>
        <dbReference type="ARBA" id="ARBA00022840"/>
    </source>
</evidence>
<keyword evidence="7 13" id="KW-0418">Kinase</keyword>
<dbReference type="InterPro" id="IPR011037">
    <property type="entry name" value="Pyrv_Knase-like_insert_dom_sf"/>
</dbReference>
<evidence type="ECO:0000256" key="1">
    <source>
        <dbReference type="ARBA" id="ARBA00004997"/>
    </source>
</evidence>
<comment type="caution">
    <text evidence="16">The sequence shown here is derived from an EMBL/GenBank/DDBJ whole genome shotgun (WGS) entry which is preliminary data.</text>
</comment>
<keyword evidence="17" id="KW-1185">Reference proteome</keyword>
<dbReference type="Gene3D" id="3.40.1380.20">
    <property type="entry name" value="Pyruvate kinase, C-terminal domain"/>
    <property type="match status" value="1"/>
</dbReference>
<proteinExistence type="inferred from homology"/>
<dbReference type="GO" id="GO:0016301">
    <property type="term" value="F:kinase activity"/>
    <property type="evidence" value="ECO:0007669"/>
    <property type="project" value="UniProtKB-KW"/>
</dbReference>
<dbReference type="UniPathway" id="UPA00109">
    <property type="reaction ID" value="UER00188"/>
</dbReference>
<dbReference type="EMBL" id="MXAV01000043">
    <property type="protein sequence ID" value="PKY10099.1"/>
    <property type="molecule type" value="Genomic_DNA"/>
</dbReference>
<dbReference type="EC" id="2.7.1.40" evidence="3 12"/>
<dbReference type="SUPFAM" id="SSF50800">
    <property type="entry name" value="PK beta-barrel domain-like"/>
    <property type="match status" value="1"/>
</dbReference>
<comment type="similarity">
    <text evidence="2 13">Belongs to the pyruvate kinase family.</text>
</comment>
<dbReference type="GO" id="GO:0004743">
    <property type="term" value="F:pyruvate kinase activity"/>
    <property type="evidence" value="ECO:0007669"/>
    <property type="project" value="UniProtKB-UniRule"/>
</dbReference>
<name>A0A2I1DJP7_9PROT</name>
<keyword evidence="5" id="KW-0479">Metal-binding</keyword>
<dbReference type="AlphaFoldDB" id="A0A2I1DJP7"/>
<dbReference type="PANTHER" id="PTHR11817">
    <property type="entry name" value="PYRUVATE KINASE"/>
    <property type="match status" value="1"/>
</dbReference>
<evidence type="ECO:0000256" key="13">
    <source>
        <dbReference type="RuleBase" id="RU000504"/>
    </source>
</evidence>
<evidence type="ECO:0000256" key="4">
    <source>
        <dbReference type="ARBA" id="ARBA00022679"/>
    </source>
</evidence>
<evidence type="ECO:0000313" key="16">
    <source>
        <dbReference type="EMBL" id="PKY10099.1"/>
    </source>
</evidence>
<evidence type="ECO:0000256" key="3">
    <source>
        <dbReference type="ARBA" id="ARBA00012142"/>
    </source>
</evidence>
<dbReference type="InterPro" id="IPR015795">
    <property type="entry name" value="Pyrv_Knase_C"/>
</dbReference>
<evidence type="ECO:0000256" key="2">
    <source>
        <dbReference type="ARBA" id="ARBA00008663"/>
    </source>
</evidence>
<keyword evidence="11 16" id="KW-0670">Pyruvate</keyword>
<reference evidence="16 17" key="1">
    <citation type="submission" date="2017-03" db="EMBL/GenBank/DDBJ databases">
        <title>Draft genime sequence of the acidophilic sulfur-oxidizing bacterium Acidithiobacillus sp. SH, isolated from seawater.</title>
        <authorList>
            <person name="Sharmin S."/>
            <person name="Tokuhisa M."/>
            <person name="Kanao T."/>
            <person name="Kamimura K."/>
        </authorList>
    </citation>
    <scope>NUCLEOTIDE SEQUENCE [LARGE SCALE GENOMIC DNA]</scope>
    <source>
        <strain evidence="16 17">SH</strain>
    </source>
</reference>
<dbReference type="OrthoDB" id="9812123at2"/>
<dbReference type="InterPro" id="IPR015806">
    <property type="entry name" value="Pyrv_Knase_insert_dom_sf"/>
</dbReference>
<dbReference type="InterPro" id="IPR036918">
    <property type="entry name" value="Pyrv_Knase_C_sf"/>
</dbReference>
<keyword evidence="9 13" id="KW-0460">Magnesium</keyword>